<evidence type="ECO:0000256" key="2">
    <source>
        <dbReference type="ARBA" id="ARBA00006510"/>
    </source>
</evidence>
<accession>A0A8X6XF11</accession>
<feature type="transmembrane region" description="Helical" evidence="7">
    <location>
        <begin position="693"/>
        <end position="720"/>
    </location>
</feature>
<feature type="domain" description="TMC" evidence="8">
    <location>
        <begin position="525"/>
        <end position="635"/>
    </location>
</feature>
<proteinExistence type="inferred from homology"/>
<feature type="transmembrane region" description="Helical" evidence="7">
    <location>
        <begin position="401"/>
        <end position="426"/>
    </location>
</feature>
<evidence type="ECO:0000313" key="10">
    <source>
        <dbReference type="Proteomes" id="UP000886998"/>
    </source>
</evidence>
<comment type="caution">
    <text evidence="9">The sequence shown here is derived from an EMBL/GenBank/DDBJ whole genome shotgun (WGS) entry which is preliminary data.</text>
</comment>
<evidence type="ECO:0000256" key="1">
    <source>
        <dbReference type="ARBA" id="ARBA00004141"/>
    </source>
</evidence>
<evidence type="ECO:0000256" key="7">
    <source>
        <dbReference type="SAM" id="Phobius"/>
    </source>
</evidence>
<dbReference type="PANTHER" id="PTHR23302">
    <property type="entry name" value="TRANSMEMBRANE CHANNEL-RELATED"/>
    <property type="match status" value="1"/>
</dbReference>
<evidence type="ECO:0000256" key="6">
    <source>
        <dbReference type="SAM" id="MobiDB-lite"/>
    </source>
</evidence>
<protein>
    <submittedName>
        <fullName evidence="9">Transmembrane channel-like protein 7</fullName>
    </submittedName>
</protein>
<sequence>MADEENDIEIIKLDSNESETKTQNIEGKKSDDAGTVLHLSSSALVSQIKKMAPSVNVCDKQVTIEQGVKESASSLLRSRSSLATTASQIKVVQYGGIKKLNIIPEVEGEDISILEPDEITEEGIEEAVKKIPVPMEIKRQRRWLLLLNLIILFLNLIFLVFPQSYISPPEVVSLTYETFNSTKGQKYSLPSSAVKDQELTLEDEKAFELYQTSSKQTFLMSSFKPQFIMRQTEFNESSDLSERIKYCQKKYRAEHRTMKFRFHGFLASIQSFLQGTGLLESTLLFIGSYESEDIFFFVYIYKVPSAFLWVFTISFTICLIMMVKYSSIGIRETFLTRHQTIYFASEIFSTWNYSTRTFKAASLLHDSFVVELKSELSEARRRKELKERSFVTWAKIYSIRFIVNATVLIWIAGCYTLIYKVTLYQLEQLKKKKLHASGLRTLLIQYLPSLTVTGISFFSPFLFGSLVSFEKYHGQTEVNILLVRNAFLSLSSIIVLVNTIHGEITCEPRNICGVGKGIDCKRPRCWETHVGQQLYKLTLTQLFAIVATFIFVAVPKDYIVRYWNNKLTRLVGRSQFYLPTEVLIPIYSQTVLWLGVFYSPLLPAVTIIKLVILFYVKKAMVFNFSEPSNMLYRASRFNSTYMNILLLSFFSVLIVHFHFLRNVRPSLGCAPFSYFDTILDALSEAFTFLHFDVVVFFTFILSGWFFIPSSIILCTVIYYYRKYLAFLKQMEENLKTEITILGQDKVYVLQRIETLAKNI</sequence>
<dbReference type="GO" id="GO:0008381">
    <property type="term" value="F:mechanosensitive monoatomic ion channel activity"/>
    <property type="evidence" value="ECO:0007669"/>
    <property type="project" value="TreeGrafter"/>
</dbReference>
<keyword evidence="4 7" id="KW-1133">Transmembrane helix</keyword>
<feature type="transmembrane region" description="Helical" evidence="7">
    <location>
        <begin position="446"/>
        <end position="469"/>
    </location>
</feature>
<feature type="transmembrane region" description="Helical" evidence="7">
    <location>
        <begin position="534"/>
        <end position="555"/>
    </location>
</feature>
<dbReference type="InterPro" id="IPR012496">
    <property type="entry name" value="TMC_dom"/>
</dbReference>
<evidence type="ECO:0000256" key="5">
    <source>
        <dbReference type="ARBA" id="ARBA00023136"/>
    </source>
</evidence>
<dbReference type="EMBL" id="BMAV01008108">
    <property type="protein sequence ID" value="GFY51475.1"/>
    <property type="molecule type" value="Genomic_DNA"/>
</dbReference>
<evidence type="ECO:0000256" key="4">
    <source>
        <dbReference type="ARBA" id="ARBA00022989"/>
    </source>
</evidence>
<feature type="transmembrane region" description="Helical" evidence="7">
    <location>
        <begin position="601"/>
        <end position="620"/>
    </location>
</feature>
<dbReference type="GO" id="GO:0005886">
    <property type="term" value="C:plasma membrane"/>
    <property type="evidence" value="ECO:0007669"/>
    <property type="project" value="InterPro"/>
</dbReference>
<keyword evidence="3 7" id="KW-0812">Transmembrane</keyword>
<evidence type="ECO:0000259" key="8">
    <source>
        <dbReference type="Pfam" id="PF07810"/>
    </source>
</evidence>
<name>A0A8X6XF11_9ARAC</name>
<feature type="compositionally biased region" description="Basic and acidic residues" evidence="6">
    <location>
        <begin position="9"/>
        <end position="29"/>
    </location>
</feature>
<organism evidence="9 10">
    <name type="scientific">Trichonephila inaurata madagascariensis</name>
    <dbReference type="NCBI Taxonomy" id="2747483"/>
    <lineage>
        <taxon>Eukaryota</taxon>
        <taxon>Metazoa</taxon>
        <taxon>Ecdysozoa</taxon>
        <taxon>Arthropoda</taxon>
        <taxon>Chelicerata</taxon>
        <taxon>Arachnida</taxon>
        <taxon>Araneae</taxon>
        <taxon>Araneomorphae</taxon>
        <taxon>Entelegynae</taxon>
        <taxon>Araneoidea</taxon>
        <taxon>Nephilidae</taxon>
        <taxon>Trichonephila</taxon>
        <taxon>Trichonephila inaurata</taxon>
    </lineage>
</organism>
<feature type="region of interest" description="Disordered" evidence="6">
    <location>
        <begin position="1"/>
        <end position="29"/>
    </location>
</feature>
<reference evidence="9" key="1">
    <citation type="submission" date="2020-08" db="EMBL/GenBank/DDBJ databases">
        <title>Multicomponent nature underlies the extraordinary mechanical properties of spider dragline silk.</title>
        <authorList>
            <person name="Kono N."/>
            <person name="Nakamura H."/>
            <person name="Mori M."/>
            <person name="Yoshida Y."/>
            <person name="Ohtoshi R."/>
            <person name="Malay A.D."/>
            <person name="Moran D.A.P."/>
            <person name="Tomita M."/>
            <person name="Numata K."/>
            <person name="Arakawa K."/>
        </authorList>
    </citation>
    <scope>NUCLEOTIDE SEQUENCE</scope>
</reference>
<keyword evidence="10" id="KW-1185">Reference proteome</keyword>
<dbReference type="Pfam" id="PF07810">
    <property type="entry name" value="TMC"/>
    <property type="match status" value="1"/>
</dbReference>
<feature type="transmembrane region" description="Helical" evidence="7">
    <location>
        <begin position="641"/>
        <end position="659"/>
    </location>
</feature>
<comment type="similarity">
    <text evidence="2">Belongs to the TMC family.</text>
</comment>
<dbReference type="OrthoDB" id="1936208at2759"/>
<evidence type="ECO:0000313" key="9">
    <source>
        <dbReference type="EMBL" id="GFY51475.1"/>
    </source>
</evidence>
<feature type="transmembrane region" description="Helical" evidence="7">
    <location>
        <begin position="306"/>
        <end position="323"/>
    </location>
</feature>
<comment type="subcellular location">
    <subcellularLocation>
        <location evidence="1">Membrane</location>
        <topology evidence="1">Multi-pass membrane protein</topology>
    </subcellularLocation>
</comment>
<keyword evidence="5 7" id="KW-0472">Membrane</keyword>
<dbReference type="Proteomes" id="UP000886998">
    <property type="component" value="Unassembled WGS sequence"/>
</dbReference>
<feature type="transmembrane region" description="Helical" evidence="7">
    <location>
        <begin position="143"/>
        <end position="161"/>
    </location>
</feature>
<evidence type="ECO:0000256" key="3">
    <source>
        <dbReference type="ARBA" id="ARBA00022692"/>
    </source>
</evidence>
<dbReference type="PANTHER" id="PTHR23302:SF24">
    <property type="entry name" value="TMC DOMAIN-CONTAINING PROTEIN"/>
    <property type="match status" value="1"/>
</dbReference>
<gene>
    <name evidence="9" type="primary">Tmc7</name>
    <name evidence="9" type="ORF">TNIN_403861</name>
</gene>
<dbReference type="InterPro" id="IPR038900">
    <property type="entry name" value="TMC"/>
</dbReference>
<dbReference type="AlphaFoldDB" id="A0A8X6XF11"/>